<dbReference type="OrthoDB" id="9809356at2"/>
<evidence type="ECO:0000256" key="4">
    <source>
        <dbReference type="ARBA" id="ARBA00008276"/>
    </source>
</evidence>
<gene>
    <name evidence="23" type="ORF">dsat_2471</name>
</gene>
<comment type="catalytic activity">
    <reaction evidence="17">
        <text>(6S)-5,6,7,8-tetrahydrofolyl-(gamma-L-Glu)(n) + L-glutamate + ATP = (6S)-5,6,7,8-tetrahydrofolyl-(gamma-L-Glu)(n+1) + ADP + phosphate + H(+)</text>
        <dbReference type="Rhea" id="RHEA:10580"/>
        <dbReference type="Rhea" id="RHEA-COMP:14738"/>
        <dbReference type="Rhea" id="RHEA-COMP:14740"/>
        <dbReference type="ChEBI" id="CHEBI:15378"/>
        <dbReference type="ChEBI" id="CHEBI:29985"/>
        <dbReference type="ChEBI" id="CHEBI:30616"/>
        <dbReference type="ChEBI" id="CHEBI:43474"/>
        <dbReference type="ChEBI" id="CHEBI:141005"/>
        <dbReference type="ChEBI" id="CHEBI:456216"/>
        <dbReference type="EC" id="6.3.2.17"/>
    </reaction>
</comment>
<dbReference type="SUPFAM" id="SSF53244">
    <property type="entry name" value="MurD-like peptide ligases, peptide-binding domain"/>
    <property type="match status" value="1"/>
</dbReference>
<dbReference type="AlphaFoldDB" id="S7US19"/>
<comment type="catalytic activity">
    <reaction evidence="18">
        <text>10-formyltetrahydrofolyl-(gamma-L-Glu)(n) + L-glutamate + ATP = 10-formyltetrahydrofolyl-(gamma-L-Glu)(n+1) + ADP + phosphate + H(+)</text>
        <dbReference type="Rhea" id="RHEA:51904"/>
        <dbReference type="Rhea" id="RHEA-COMP:13088"/>
        <dbReference type="Rhea" id="RHEA-COMP:14300"/>
        <dbReference type="ChEBI" id="CHEBI:15378"/>
        <dbReference type="ChEBI" id="CHEBI:29985"/>
        <dbReference type="ChEBI" id="CHEBI:30616"/>
        <dbReference type="ChEBI" id="CHEBI:43474"/>
        <dbReference type="ChEBI" id="CHEBI:134413"/>
        <dbReference type="ChEBI" id="CHEBI:456216"/>
        <dbReference type="EC" id="6.3.2.17"/>
    </reaction>
</comment>
<evidence type="ECO:0000256" key="21">
    <source>
        <dbReference type="PIRNR" id="PIRNR001563"/>
    </source>
</evidence>
<evidence type="ECO:0000259" key="22">
    <source>
        <dbReference type="Pfam" id="PF02875"/>
    </source>
</evidence>
<evidence type="ECO:0000256" key="2">
    <source>
        <dbReference type="ARBA" id="ARBA00004799"/>
    </source>
</evidence>
<comment type="pathway">
    <text evidence="2">Cofactor biosynthesis; tetrahydrofolate biosynthesis; 7,8-dihydrofolate from 2-amino-4-hydroxy-6-hydroxymethyl-7,8-dihydropteridine diphosphate and 4-aminobenzoate: step 2/2.</text>
</comment>
<dbReference type="EC" id="6.3.2.17" evidence="6"/>
<dbReference type="GO" id="GO:0004326">
    <property type="term" value="F:tetrahydrofolylpolyglutamate synthase activity"/>
    <property type="evidence" value="ECO:0007669"/>
    <property type="project" value="UniProtKB-EC"/>
</dbReference>
<comment type="catalytic activity">
    <reaction evidence="19">
        <text>(6R)-5,10-methylenetetrahydrofolyl-(gamma-L-Glu)(n) + L-glutamate + ATP = (6R)-5,10-methylenetetrahydrofolyl-(gamma-L-Glu)(n+1) + ADP + phosphate + H(+)</text>
        <dbReference type="Rhea" id="RHEA:51912"/>
        <dbReference type="Rhea" id="RHEA-COMP:13257"/>
        <dbReference type="Rhea" id="RHEA-COMP:13258"/>
        <dbReference type="ChEBI" id="CHEBI:15378"/>
        <dbReference type="ChEBI" id="CHEBI:29985"/>
        <dbReference type="ChEBI" id="CHEBI:30616"/>
        <dbReference type="ChEBI" id="CHEBI:43474"/>
        <dbReference type="ChEBI" id="CHEBI:136572"/>
        <dbReference type="ChEBI" id="CHEBI:456216"/>
        <dbReference type="EC" id="6.3.2.17"/>
    </reaction>
</comment>
<keyword evidence="9" id="KW-0479">Metal-binding</keyword>
<evidence type="ECO:0000256" key="18">
    <source>
        <dbReference type="ARBA" id="ARBA00047808"/>
    </source>
</evidence>
<dbReference type="Proteomes" id="UP000014975">
    <property type="component" value="Unassembled WGS sequence"/>
</dbReference>
<proteinExistence type="inferred from homology"/>
<dbReference type="GO" id="GO:0046656">
    <property type="term" value="P:folic acid biosynthetic process"/>
    <property type="evidence" value="ECO:0007669"/>
    <property type="project" value="UniProtKB-KW"/>
</dbReference>
<evidence type="ECO:0000256" key="17">
    <source>
        <dbReference type="ARBA" id="ARBA00047493"/>
    </source>
</evidence>
<evidence type="ECO:0000256" key="13">
    <source>
        <dbReference type="ARBA" id="ARBA00022909"/>
    </source>
</evidence>
<dbReference type="Gene3D" id="3.90.190.20">
    <property type="entry name" value="Mur ligase, C-terminal domain"/>
    <property type="match status" value="1"/>
</dbReference>
<sequence length="423" mass="44400">MPKRFATYDALLSHLDALGLFHMDLSLGRMERFLERTGLSRPPFYALHVVGTNGKGSTCAFLDALLRAHGVETGLYASPHFCDVRERVKRDGRPLPEDAFLAAANRIAEPAGELGLTYFEFLTALALSAFAAAPAAPATPDDPGSEPVRAAVLEAGLGGRFDAVTALSRDLLVFTSIGLDHMKVLGPDIASIARDKAGAMRPGLPVLCARQEPEAMRELENQARLLGCPLEVVEPLPPGTPLGLDGPHQRQNVALALAAFRRAAGPLGVLSDPKAEARALATAFLPGRMQRVPAGEGHAALILDGAHNAPGLAALGAALEESGQRPGAVVFACFADKDVQGLAPLVLALSEGPVVVPRLNVSGRESDHAAVARIIGPRAVPVASLDTALALTAEHGLVLVCGSLYLLGEFFTKHPRLLLPPHD</sequence>
<evidence type="ECO:0000256" key="7">
    <source>
        <dbReference type="ARBA" id="ARBA00019357"/>
    </source>
</evidence>
<dbReference type="GO" id="GO:0046872">
    <property type="term" value="F:metal ion binding"/>
    <property type="evidence" value="ECO:0007669"/>
    <property type="project" value="UniProtKB-KW"/>
</dbReference>
<organism evidence="23 24">
    <name type="scientific">Alkalidesulfovibrio alkalitolerans DSM 16529</name>
    <dbReference type="NCBI Taxonomy" id="1121439"/>
    <lineage>
        <taxon>Bacteria</taxon>
        <taxon>Pseudomonadati</taxon>
        <taxon>Thermodesulfobacteriota</taxon>
        <taxon>Desulfovibrionia</taxon>
        <taxon>Desulfovibrionales</taxon>
        <taxon>Desulfovibrionaceae</taxon>
        <taxon>Alkalidesulfovibrio</taxon>
    </lineage>
</organism>
<evidence type="ECO:0000256" key="19">
    <source>
        <dbReference type="ARBA" id="ARBA00049035"/>
    </source>
</evidence>
<dbReference type="Gene3D" id="3.40.1190.10">
    <property type="entry name" value="Mur-like, catalytic domain"/>
    <property type="match status" value="1"/>
</dbReference>
<dbReference type="Pfam" id="PF02875">
    <property type="entry name" value="Mur_ligase_C"/>
    <property type="match status" value="1"/>
</dbReference>
<evidence type="ECO:0000256" key="9">
    <source>
        <dbReference type="ARBA" id="ARBA00022723"/>
    </source>
</evidence>
<keyword evidence="11 21" id="KW-0067">ATP-binding</keyword>
<evidence type="ECO:0000256" key="6">
    <source>
        <dbReference type="ARBA" id="ARBA00013025"/>
    </source>
</evidence>
<dbReference type="PATRIC" id="fig|1121439.3.peg.868"/>
<keyword evidence="8 21" id="KW-0436">Ligase</keyword>
<name>S7US19_9BACT</name>
<dbReference type="InterPro" id="IPR004101">
    <property type="entry name" value="Mur_ligase_C"/>
</dbReference>
<reference evidence="23 24" key="1">
    <citation type="journal article" date="2013" name="Genome Announc.">
        <title>Draft genome sequences for three mercury-methylating, sulfate-reducing bacteria.</title>
        <authorList>
            <person name="Brown S.D."/>
            <person name="Hurt R.A.Jr."/>
            <person name="Gilmour C.C."/>
            <person name="Elias D.A."/>
        </authorList>
    </citation>
    <scope>NUCLEOTIDE SEQUENCE [LARGE SCALE GENOMIC DNA]</scope>
    <source>
        <strain evidence="23 24">DSM 16529</strain>
    </source>
</reference>
<dbReference type="GO" id="GO:0008841">
    <property type="term" value="F:dihydrofolate synthase activity"/>
    <property type="evidence" value="ECO:0007669"/>
    <property type="project" value="UniProtKB-EC"/>
</dbReference>
<evidence type="ECO:0000256" key="12">
    <source>
        <dbReference type="ARBA" id="ARBA00022842"/>
    </source>
</evidence>
<evidence type="ECO:0000256" key="15">
    <source>
        <dbReference type="ARBA" id="ARBA00030592"/>
    </source>
</evidence>
<comment type="catalytic activity">
    <reaction evidence="20">
        <text>7,8-dihydropteroate + L-glutamate + ATP = 7,8-dihydrofolate + ADP + phosphate + H(+)</text>
        <dbReference type="Rhea" id="RHEA:23584"/>
        <dbReference type="ChEBI" id="CHEBI:15378"/>
        <dbReference type="ChEBI" id="CHEBI:17839"/>
        <dbReference type="ChEBI" id="CHEBI:29985"/>
        <dbReference type="ChEBI" id="CHEBI:30616"/>
        <dbReference type="ChEBI" id="CHEBI:43474"/>
        <dbReference type="ChEBI" id="CHEBI:57451"/>
        <dbReference type="ChEBI" id="CHEBI:456216"/>
        <dbReference type="EC" id="6.3.2.12"/>
    </reaction>
</comment>
<keyword evidence="12" id="KW-0460">Magnesium</keyword>
<keyword evidence="24" id="KW-1185">Reference proteome</keyword>
<comment type="function">
    <text evidence="1">Functions in two distinct reactions of the de novo folate biosynthetic pathway. Catalyzes the addition of a glutamate residue to dihydropteroate (7,8-dihydropteroate or H2Pte) to form dihydrofolate (7,8-dihydrofolate monoglutamate or H2Pte-Glu). Also catalyzes successive additions of L-glutamate to tetrahydrofolate or 10-formyltetrahydrofolate or 5,10-methylenetetrahydrofolate, leading to folylpolyglutamate derivatives.</text>
</comment>
<dbReference type="InterPro" id="IPR001645">
    <property type="entry name" value="Folylpolyglutamate_synth"/>
</dbReference>
<comment type="pathway">
    <text evidence="3">Cofactor biosynthesis; tetrahydrofolylpolyglutamate biosynthesis.</text>
</comment>
<comment type="caution">
    <text evidence="23">The sequence shown here is derived from an EMBL/GenBank/DDBJ whole genome shotgun (WGS) entry which is preliminary data.</text>
</comment>
<dbReference type="PANTHER" id="PTHR11136:SF0">
    <property type="entry name" value="DIHYDROFOLATE SYNTHETASE-RELATED"/>
    <property type="match status" value="1"/>
</dbReference>
<accession>S7US19</accession>
<evidence type="ECO:0000256" key="20">
    <source>
        <dbReference type="ARBA" id="ARBA00049161"/>
    </source>
</evidence>
<evidence type="ECO:0000313" key="24">
    <source>
        <dbReference type="Proteomes" id="UP000014975"/>
    </source>
</evidence>
<dbReference type="SUPFAM" id="SSF53623">
    <property type="entry name" value="MurD-like peptide ligases, catalytic domain"/>
    <property type="match status" value="1"/>
</dbReference>
<dbReference type="EC" id="6.3.2.12" evidence="5"/>
<evidence type="ECO:0000256" key="8">
    <source>
        <dbReference type="ARBA" id="ARBA00022598"/>
    </source>
</evidence>
<evidence type="ECO:0000256" key="11">
    <source>
        <dbReference type="ARBA" id="ARBA00022840"/>
    </source>
</evidence>
<evidence type="ECO:0000256" key="16">
    <source>
        <dbReference type="ARBA" id="ARBA00032510"/>
    </source>
</evidence>
<dbReference type="EMBL" id="ATHI01000005">
    <property type="protein sequence ID" value="EPR35108.1"/>
    <property type="molecule type" value="Genomic_DNA"/>
</dbReference>
<dbReference type="GO" id="GO:0005737">
    <property type="term" value="C:cytoplasm"/>
    <property type="evidence" value="ECO:0007669"/>
    <property type="project" value="TreeGrafter"/>
</dbReference>
<protein>
    <recommendedName>
        <fullName evidence="7">Dihydrofolate synthase/folylpolyglutamate synthase</fullName>
        <ecNumber evidence="5">6.3.2.12</ecNumber>
        <ecNumber evidence="6">6.3.2.17</ecNumber>
    </recommendedName>
    <alternativeName>
        <fullName evidence="16">Folylpoly-gamma-glutamate synthetase-dihydrofolate synthetase</fullName>
    </alternativeName>
    <alternativeName>
        <fullName evidence="14">Folylpolyglutamate synthetase</fullName>
    </alternativeName>
    <alternativeName>
        <fullName evidence="15">Tetrahydrofolylpolyglutamate synthase</fullName>
    </alternativeName>
</protein>
<dbReference type="PIRSF" id="PIRSF001563">
    <property type="entry name" value="Folylpolyglu_synth"/>
    <property type="match status" value="1"/>
</dbReference>
<comment type="similarity">
    <text evidence="4 21">Belongs to the folylpolyglutamate synthase family.</text>
</comment>
<keyword evidence="10 21" id="KW-0547">Nucleotide-binding</keyword>
<feature type="domain" description="Mur ligase C-terminal" evidence="22">
    <location>
        <begin position="287"/>
        <end position="403"/>
    </location>
</feature>
<evidence type="ECO:0000256" key="10">
    <source>
        <dbReference type="ARBA" id="ARBA00022741"/>
    </source>
</evidence>
<dbReference type="InterPro" id="IPR036565">
    <property type="entry name" value="Mur-like_cat_sf"/>
</dbReference>
<dbReference type="eggNOG" id="COG0285">
    <property type="taxonomic scope" value="Bacteria"/>
</dbReference>
<dbReference type="PANTHER" id="PTHR11136">
    <property type="entry name" value="FOLYLPOLYGLUTAMATE SYNTHASE-RELATED"/>
    <property type="match status" value="1"/>
</dbReference>
<evidence type="ECO:0000256" key="14">
    <source>
        <dbReference type="ARBA" id="ARBA00030048"/>
    </source>
</evidence>
<evidence type="ECO:0000256" key="1">
    <source>
        <dbReference type="ARBA" id="ARBA00002714"/>
    </source>
</evidence>
<dbReference type="STRING" id="1121439.dsat_2471"/>
<dbReference type="GO" id="GO:0005524">
    <property type="term" value="F:ATP binding"/>
    <property type="evidence" value="ECO:0007669"/>
    <property type="project" value="UniProtKB-KW"/>
</dbReference>
<evidence type="ECO:0000256" key="5">
    <source>
        <dbReference type="ARBA" id="ARBA00013023"/>
    </source>
</evidence>
<evidence type="ECO:0000256" key="3">
    <source>
        <dbReference type="ARBA" id="ARBA00005150"/>
    </source>
</evidence>
<dbReference type="NCBIfam" id="TIGR01499">
    <property type="entry name" value="folC"/>
    <property type="match status" value="1"/>
</dbReference>
<dbReference type="RefSeq" id="WP_020886357.1">
    <property type="nucleotide sequence ID" value="NZ_ATHI01000005.1"/>
</dbReference>
<keyword evidence="13" id="KW-0289">Folate biosynthesis</keyword>
<evidence type="ECO:0000313" key="23">
    <source>
        <dbReference type="EMBL" id="EPR35108.1"/>
    </source>
</evidence>
<dbReference type="InterPro" id="IPR036615">
    <property type="entry name" value="Mur_ligase_C_dom_sf"/>
</dbReference>